<dbReference type="EMBL" id="FNZA01000001">
    <property type="protein sequence ID" value="SEI65325.1"/>
    <property type="molecule type" value="Genomic_DNA"/>
</dbReference>
<dbReference type="SUPFAM" id="SSF53271">
    <property type="entry name" value="PRTase-like"/>
    <property type="match status" value="1"/>
</dbReference>
<sequence>MSEPPPNPLPLLLPAFCKEFHPRVGADAGQAGPHNERKMLAAFHEATASLLPTDEATLQRYLRGLAPQAWLPLAELFAARLPEFDAVIALPGDALVAEQVSRLRGVPLLCAEPGPGGWTLQGKPGEEVTGGEAVLLTEHLVNGVTEAAVIEQAQRRGLRVLLVGTAVERTSLGARSRLWELGVTVQTALQLADTPWGLIQERRQPERWLRSS</sequence>
<dbReference type="Proteomes" id="UP000199223">
    <property type="component" value="Unassembled WGS sequence"/>
</dbReference>
<dbReference type="Gene3D" id="3.40.50.2020">
    <property type="match status" value="1"/>
</dbReference>
<dbReference type="STRING" id="856736.SAMN04488058_101247"/>
<name>A0A1H6SN97_9DEIO</name>
<dbReference type="InterPro" id="IPR029057">
    <property type="entry name" value="PRTase-like"/>
</dbReference>
<protein>
    <recommendedName>
        <fullName evidence="3">Orotate phosphoribosyltransferase</fullName>
    </recommendedName>
</protein>
<proteinExistence type="predicted"/>
<keyword evidence="2" id="KW-1185">Reference proteome</keyword>
<gene>
    <name evidence="1" type="ORF">SAMN04488058_101247</name>
</gene>
<accession>A0A1H6SN97</accession>
<dbReference type="AlphaFoldDB" id="A0A1H6SN97"/>
<evidence type="ECO:0000313" key="1">
    <source>
        <dbReference type="EMBL" id="SEI65325.1"/>
    </source>
</evidence>
<evidence type="ECO:0000313" key="2">
    <source>
        <dbReference type="Proteomes" id="UP000199223"/>
    </source>
</evidence>
<evidence type="ECO:0008006" key="3">
    <source>
        <dbReference type="Google" id="ProtNLM"/>
    </source>
</evidence>
<organism evidence="1 2">
    <name type="scientific">Deinococcus reticulitermitis</name>
    <dbReference type="NCBI Taxonomy" id="856736"/>
    <lineage>
        <taxon>Bacteria</taxon>
        <taxon>Thermotogati</taxon>
        <taxon>Deinococcota</taxon>
        <taxon>Deinococci</taxon>
        <taxon>Deinococcales</taxon>
        <taxon>Deinococcaceae</taxon>
        <taxon>Deinococcus</taxon>
    </lineage>
</organism>
<reference evidence="2" key="1">
    <citation type="submission" date="2016-10" db="EMBL/GenBank/DDBJ databases">
        <authorList>
            <person name="Varghese N."/>
            <person name="Submissions S."/>
        </authorList>
    </citation>
    <scope>NUCLEOTIDE SEQUENCE [LARGE SCALE GENOMIC DNA]</scope>
    <source>
        <strain evidence="2">CGMCC 1.10218</strain>
    </source>
</reference>